<comment type="subcellular location">
    <subcellularLocation>
        <location evidence="1">Cell membrane</location>
        <topology evidence="1">Peripheral membrane protein</topology>
    </subcellularLocation>
</comment>
<protein>
    <submittedName>
        <fullName evidence="10">ABC transporter ATP-binding protein</fullName>
    </submittedName>
</protein>
<dbReference type="SUPFAM" id="SSF52540">
    <property type="entry name" value="P-loop containing nucleoside triphosphate hydrolases"/>
    <property type="match status" value="1"/>
</dbReference>
<dbReference type="Pfam" id="PF00005">
    <property type="entry name" value="ABC_tran"/>
    <property type="match status" value="1"/>
</dbReference>
<feature type="compositionally biased region" description="Low complexity" evidence="8">
    <location>
        <begin position="299"/>
        <end position="308"/>
    </location>
</feature>
<dbReference type="GO" id="GO:0005524">
    <property type="term" value="F:ATP binding"/>
    <property type="evidence" value="ECO:0007669"/>
    <property type="project" value="UniProtKB-KW"/>
</dbReference>
<feature type="region of interest" description="Disordered" evidence="8">
    <location>
        <begin position="299"/>
        <end position="326"/>
    </location>
</feature>
<dbReference type="AlphaFoldDB" id="A0A937RQU1"/>
<dbReference type="CDD" id="cd03257">
    <property type="entry name" value="ABC_NikE_OppD_transporters"/>
    <property type="match status" value="1"/>
</dbReference>
<organism evidence="10 11">
    <name type="scientific">Frankia nepalensis</name>
    <dbReference type="NCBI Taxonomy" id="1836974"/>
    <lineage>
        <taxon>Bacteria</taxon>
        <taxon>Bacillati</taxon>
        <taxon>Actinomycetota</taxon>
        <taxon>Actinomycetes</taxon>
        <taxon>Frankiales</taxon>
        <taxon>Frankiaceae</taxon>
        <taxon>Frankia</taxon>
    </lineage>
</organism>
<reference evidence="10" key="1">
    <citation type="submission" date="2020-12" db="EMBL/GenBank/DDBJ databases">
        <title>Genomic characterization of non-nitrogen-fixing Frankia strains.</title>
        <authorList>
            <person name="Carlos-Shanley C."/>
            <person name="Guerra T."/>
            <person name="Hahn D."/>
        </authorList>
    </citation>
    <scope>NUCLEOTIDE SEQUENCE</scope>
    <source>
        <strain evidence="10">CN6</strain>
    </source>
</reference>
<dbReference type="PROSITE" id="PS50893">
    <property type="entry name" value="ABC_TRANSPORTER_2"/>
    <property type="match status" value="1"/>
</dbReference>
<dbReference type="PANTHER" id="PTHR43297:SF2">
    <property type="entry name" value="DIPEPTIDE TRANSPORT ATP-BINDING PROTEIN DPPD"/>
    <property type="match status" value="1"/>
</dbReference>
<evidence type="ECO:0000313" key="10">
    <source>
        <dbReference type="EMBL" id="MBL7633229.1"/>
    </source>
</evidence>
<keyword evidence="4" id="KW-1003">Cell membrane</keyword>
<evidence type="ECO:0000313" key="11">
    <source>
        <dbReference type="Proteomes" id="UP000604475"/>
    </source>
</evidence>
<dbReference type="InterPro" id="IPR027417">
    <property type="entry name" value="P-loop_NTPase"/>
</dbReference>
<dbReference type="InterPro" id="IPR017871">
    <property type="entry name" value="ABC_transporter-like_CS"/>
</dbReference>
<evidence type="ECO:0000256" key="1">
    <source>
        <dbReference type="ARBA" id="ARBA00004202"/>
    </source>
</evidence>
<sequence>MLRVSGLTVDIPTPRGPLRALDDVSFELAPHRTLGLVGESGSGKSMLVRTIMGISPARSTVTGSVRFDGVELTSLPRRAARSYWGRRIAMVFQDPTTSLNPVLTVGRQLTEATRAHLGLGRARATERAVELLDLVSIPEPRRRLRQYPHELSGGMRQRVTIAMALACDPDLLIADEATTALDVTVQKQILDLIAGIQRERGLALILVSHDLGVVAGRTDDIAVLYGGRVAERASTRVLFAGHRHPYSQALLAAVPRLDRPAGAAPRTIPGTPPDLVLAPPGCRFAPRCPSAEDDCHRAAPAPRPGADPTHAYACLHPIPTTKAERR</sequence>
<feature type="domain" description="ABC transporter" evidence="9">
    <location>
        <begin position="2"/>
        <end position="251"/>
    </location>
</feature>
<dbReference type="InterPro" id="IPR003439">
    <property type="entry name" value="ABC_transporter-like_ATP-bd"/>
</dbReference>
<dbReference type="Proteomes" id="UP000604475">
    <property type="component" value="Unassembled WGS sequence"/>
</dbReference>
<dbReference type="GO" id="GO:0015833">
    <property type="term" value="P:peptide transport"/>
    <property type="evidence" value="ECO:0007669"/>
    <property type="project" value="InterPro"/>
</dbReference>
<dbReference type="PANTHER" id="PTHR43297">
    <property type="entry name" value="OLIGOPEPTIDE TRANSPORT ATP-BINDING PROTEIN APPD"/>
    <property type="match status" value="1"/>
</dbReference>
<keyword evidence="5" id="KW-0547">Nucleotide-binding</keyword>
<dbReference type="EMBL" id="JAEACQ010000377">
    <property type="protein sequence ID" value="MBL7633229.1"/>
    <property type="molecule type" value="Genomic_DNA"/>
</dbReference>
<dbReference type="GO" id="GO:0005886">
    <property type="term" value="C:plasma membrane"/>
    <property type="evidence" value="ECO:0007669"/>
    <property type="project" value="UniProtKB-SubCell"/>
</dbReference>
<evidence type="ECO:0000256" key="2">
    <source>
        <dbReference type="ARBA" id="ARBA00005417"/>
    </source>
</evidence>
<dbReference type="InterPro" id="IPR013563">
    <property type="entry name" value="Oligopep_ABC_C"/>
</dbReference>
<keyword evidence="6 10" id="KW-0067">ATP-binding</keyword>
<keyword evidence="11" id="KW-1185">Reference proteome</keyword>
<proteinExistence type="inferred from homology"/>
<evidence type="ECO:0000256" key="6">
    <source>
        <dbReference type="ARBA" id="ARBA00022840"/>
    </source>
</evidence>
<dbReference type="SMART" id="SM00382">
    <property type="entry name" value="AAA"/>
    <property type="match status" value="1"/>
</dbReference>
<keyword evidence="3" id="KW-0813">Transport</keyword>
<dbReference type="Gene3D" id="3.40.50.300">
    <property type="entry name" value="P-loop containing nucleotide triphosphate hydrolases"/>
    <property type="match status" value="1"/>
</dbReference>
<evidence type="ECO:0000256" key="4">
    <source>
        <dbReference type="ARBA" id="ARBA00022475"/>
    </source>
</evidence>
<dbReference type="NCBIfam" id="TIGR01727">
    <property type="entry name" value="oligo_HPY"/>
    <property type="match status" value="1"/>
</dbReference>
<evidence type="ECO:0000256" key="8">
    <source>
        <dbReference type="SAM" id="MobiDB-lite"/>
    </source>
</evidence>
<dbReference type="InterPro" id="IPR003593">
    <property type="entry name" value="AAA+_ATPase"/>
</dbReference>
<dbReference type="PROSITE" id="PS00211">
    <property type="entry name" value="ABC_TRANSPORTER_1"/>
    <property type="match status" value="1"/>
</dbReference>
<dbReference type="GO" id="GO:0016887">
    <property type="term" value="F:ATP hydrolysis activity"/>
    <property type="evidence" value="ECO:0007669"/>
    <property type="project" value="InterPro"/>
</dbReference>
<dbReference type="Pfam" id="PF08352">
    <property type="entry name" value="oligo_HPY"/>
    <property type="match status" value="1"/>
</dbReference>
<name>A0A937RQU1_9ACTN</name>
<accession>A0A937RQU1</accession>
<evidence type="ECO:0000256" key="7">
    <source>
        <dbReference type="ARBA" id="ARBA00023136"/>
    </source>
</evidence>
<dbReference type="InterPro" id="IPR050388">
    <property type="entry name" value="ABC_Ni/Peptide_Import"/>
</dbReference>
<evidence type="ECO:0000256" key="5">
    <source>
        <dbReference type="ARBA" id="ARBA00022741"/>
    </source>
</evidence>
<evidence type="ECO:0000256" key="3">
    <source>
        <dbReference type="ARBA" id="ARBA00022448"/>
    </source>
</evidence>
<keyword evidence="7" id="KW-0472">Membrane</keyword>
<comment type="similarity">
    <text evidence="2">Belongs to the ABC transporter superfamily.</text>
</comment>
<evidence type="ECO:0000259" key="9">
    <source>
        <dbReference type="PROSITE" id="PS50893"/>
    </source>
</evidence>
<gene>
    <name evidence="10" type="ORF">I7412_39970</name>
</gene>
<dbReference type="FunFam" id="3.40.50.300:FF:000016">
    <property type="entry name" value="Oligopeptide ABC transporter ATP-binding component"/>
    <property type="match status" value="1"/>
</dbReference>
<comment type="caution">
    <text evidence="10">The sequence shown here is derived from an EMBL/GenBank/DDBJ whole genome shotgun (WGS) entry which is preliminary data.</text>
</comment>